<keyword evidence="2" id="KW-1185">Reference proteome</keyword>
<dbReference type="EMBL" id="JANDJP010000008">
    <property type="protein sequence ID" value="MDF9914033.1"/>
    <property type="molecule type" value="Genomic_DNA"/>
</dbReference>
<evidence type="ECO:0008006" key="3">
    <source>
        <dbReference type="Google" id="ProtNLM"/>
    </source>
</evidence>
<name>A0ABT6DA81_9LACO</name>
<dbReference type="Gene3D" id="2.115.10.20">
    <property type="entry name" value="Glycosyl hydrolase domain, family 43"/>
    <property type="match status" value="1"/>
</dbReference>
<gene>
    <name evidence="1" type="ORF">NNA32_07190</name>
</gene>
<dbReference type="RefSeq" id="WP_178943372.1">
    <property type="nucleotide sequence ID" value="NZ_JAIWJF010000001.1"/>
</dbReference>
<comment type="caution">
    <text evidence="1">The sequence shown here is derived from an EMBL/GenBank/DDBJ whole genome shotgun (WGS) entry which is preliminary data.</text>
</comment>
<dbReference type="SUPFAM" id="SSF75005">
    <property type="entry name" value="Arabinanase/levansucrase/invertase"/>
    <property type="match status" value="1"/>
</dbReference>
<dbReference type="Proteomes" id="UP001152867">
    <property type="component" value="Unassembled WGS sequence"/>
</dbReference>
<evidence type="ECO:0000313" key="2">
    <source>
        <dbReference type="Proteomes" id="UP001152867"/>
    </source>
</evidence>
<dbReference type="InterPro" id="IPR023296">
    <property type="entry name" value="Glyco_hydro_beta-prop_sf"/>
</dbReference>
<reference evidence="1" key="1">
    <citation type="submission" date="2022-06" db="EMBL/GenBank/DDBJ databases">
        <title>Antifungal cultures and metabolites of lactic acid bacteria for use in dairy fermentations.</title>
        <authorList>
            <person name="Zhao Z."/>
            <person name="Gaenzle M."/>
        </authorList>
    </citation>
    <scope>NUCLEOTIDE SEQUENCE</scope>
    <source>
        <strain evidence="1">FUA3126</strain>
    </source>
</reference>
<proteinExistence type="predicted"/>
<protein>
    <recommendedName>
        <fullName evidence="3">Glycosyl hydrolase family 32 N-terminal domain-containing protein</fullName>
    </recommendedName>
</protein>
<accession>A0ABT6DA81</accession>
<sequence>MLTDKNDDVHAHDFQSTKTGNWLSDISALKTIEFDRAPYQAVLMRSCATKDDFTPARLQLGKSSDGFSFQEYITKVPTETIRDPSMIKTENNGYYLIESDGLYQTFDLMNWKNLNWDWKSLGFDSVWAPEFFRDKDNQVKVVISQCEHNTTPHGTEMAPFSIYTYDFDIHSGHLSTMQKLTPARGTVFPEKLIDPDIKFDAATNLYYLVAAHYTADSESTIDLYCSSQIESGWTQVPLDFDSHTINGSVYEAPEIEWIENQWVLYVDAFSNPKFNNQDGILFSPITPLSSDGVNITESLKPLKYTSPGNDYTPWAICFVH</sequence>
<organism evidence="1 2">
    <name type="scientific">Furfurilactobacillus milii</name>
    <dbReference type="NCBI Taxonomy" id="2888272"/>
    <lineage>
        <taxon>Bacteria</taxon>
        <taxon>Bacillati</taxon>
        <taxon>Bacillota</taxon>
        <taxon>Bacilli</taxon>
        <taxon>Lactobacillales</taxon>
        <taxon>Lactobacillaceae</taxon>
        <taxon>Furfurilactobacillus</taxon>
    </lineage>
</organism>
<evidence type="ECO:0000313" key="1">
    <source>
        <dbReference type="EMBL" id="MDF9914033.1"/>
    </source>
</evidence>